<dbReference type="Pfam" id="PF11051">
    <property type="entry name" value="Mannosyl_trans3"/>
    <property type="match status" value="1"/>
</dbReference>
<keyword evidence="5" id="KW-0735">Signal-anchor</keyword>
<keyword evidence="6" id="KW-1133">Transmembrane helix</keyword>
<dbReference type="InterPro" id="IPR022751">
    <property type="entry name" value="Alpha_mannosyltransferase"/>
</dbReference>
<comment type="caution">
    <text evidence="10">The sequence shown here is derived from an EMBL/GenBank/DDBJ whole genome shotgun (WGS) entry which is preliminary data.</text>
</comment>
<name>A0ABX1W3D6_9SPHI</name>
<evidence type="ECO:0000256" key="5">
    <source>
        <dbReference type="ARBA" id="ARBA00022968"/>
    </source>
</evidence>
<organism evidence="10 11">
    <name type="scientific">Mucilaginibacter humi</name>
    <dbReference type="NCBI Taxonomy" id="2732510"/>
    <lineage>
        <taxon>Bacteria</taxon>
        <taxon>Pseudomonadati</taxon>
        <taxon>Bacteroidota</taxon>
        <taxon>Sphingobacteriia</taxon>
        <taxon>Sphingobacteriales</taxon>
        <taxon>Sphingobacteriaceae</taxon>
        <taxon>Mucilaginibacter</taxon>
    </lineage>
</organism>
<keyword evidence="8" id="KW-0472">Membrane</keyword>
<evidence type="ECO:0000256" key="2">
    <source>
        <dbReference type="ARBA" id="ARBA00004606"/>
    </source>
</evidence>
<dbReference type="Proteomes" id="UP000566071">
    <property type="component" value="Unassembled WGS sequence"/>
</dbReference>
<keyword evidence="4" id="KW-0812">Transmembrane</keyword>
<evidence type="ECO:0000313" key="10">
    <source>
        <dbReference type="EMBL" id="NNU33106.1"/>
    </source>
</evidence>
<comment type="subcellular location">
    <subcellularLocation>
        <location evidence="9">Endomembrane system</location>
        <topology evidence="9">Single-pass membrane protein</topology>
    </subcellularLocation>
    <subcellularLocation>
        <location evidence="1">Golgi apparatus membrane</location>
    </subcellularLocation>
    <subcellularLocation>
        <location evidence="2">Membrane</location>
        <topology evidence="2">Single-pass type II membrane protein</topology>
    </subcellularLocation>
</comment>
<evidence type="ECO:0000256" key="9">
    <source>
        <dbReference type="ARBA" id="ARBA00037847"/>
    </source>
</evidence>
<evidence type="ECO:0000256" key="8">
    <source>
        <dbReference type="ARBA" id="ARBA00023136"/>
    </source>
</evidence>
<evidence type="ECO:0000256" key="3">
    <source>
        <dbReference type="ARBA" id="ARBA00022679"/>
    </source>
</evidence>
<gene>
    <name evidence="10" type="ORF">HK413_00950</name>
</gene>
<dbReference type="EMBL" id="JABFCR010000003">
    <property type="protein sequence ID" value="NNU33106.1"/>
    <property type="molecule type" value="Genomic_DNA"/>
</dbReference>
<dbReference type="PANTHER" id="PTHR31646:SF1">
    <property type="entry name" value="ALPHA-1,2-MANNOSYLTRANSFERASE MNN2"/>
    <property type="match status" value="1"/>
</dbReference>
<proteinExistence type="predicted"/>
<evidence type="ECO:0000256" key="4">
    <source>
        <dbReference type="ARBA" id="ARBA00022692"/>
    </source>
</evidence>
<keyword evidence="3" id="KW-0808">Transferase</keyword>
<keyword evidence="7" id="KW-0333">Golgi apparatus</keyword>
<evidence type="ECO:0000256" key="6">
    <source>
        <dbReference type="ARBA" id="ARBA00022989"/>
    </source>
</evidence>
<keyword evidence="11" id="KW-1185">Reference proteome</keyword>
<evidence type="ECO:0000313" key="11">
    <source>
        <dbReference type="Proteomes" id="UP000566071"/>
    </source>
</evidence>
<evidence type="ECO:0000256" key="1">
    <source>
        <dbReference type="ARBA" id="ARBA00004394"/>
    </source>
</evidence>
<protein>
    <submittedName>
        <fullName evidence="10">Uncharacterized protein</fullName>
    </submittedName>
</protein>
<reference evidence="10 11" key="1">
    <citation type="submission" date="2020-05" db="EMBL/GenBank/DDBJ databases">
        <authorList>
            <person name="Khan S.A."/>
            <person name="Jeon C.O."/>
            <person name="Chun B.H."/>
        </authorList>
    </citation>
    <scope>NUCLEOTIDE SEQUENCE [LARGE SCALE GENOMIC DNA]</scope>
    <source>
        <strain evidence="10 11">S1162</strain>
    </source>
</reference>
<sequence>MLIDKKKCWKELNLCLYFNQNHNIYYELLHGDKDTFKFAWLALKSKFEMIATEVGSCGYYNDNEKFVGQTMVQHDLNGNILFLHRNLLKWSKTKTSQKVWKKIRTFKADAQLKEYYITGRTMNIEGDVIELDAHYEIESMEEQCLNFYKELKSEPAYVRFIIAQFFQK</sequence>
<dbReference type="PANTHER" id="PTHR31646">
    <property type="entry name" value="ALPHA-1,2-MANNOSYLTRANSFERASE MNN2"/>
    <property type="match status" value="1"/>
</dbReference>
<accession>A0ABX1W3D6</accession>
<evidence type="ECO:0000256" key="7">
    <source>
        <dbReference type="ARBA" id="ARBA00023034"/>
    </source>
</evidence>